<name>A0A2I4FH86_JUGRE</name>
<evidence type="ECO:0000313" key="1">
    <source>
        <dbReference type="Proteomes" id="UP000235220"/>
    </source>
</evidence>
<keyword evidence="1" id="KW-1185">Reference proteome</keyword>
<dbReference type="GeneID" id="108998759"/>
<reference evidence="2" key="1">
    <citation type="submission" date="2025-08" db="UniProtKB">
        <authorList>
            <consortium name="RefSeq"/>
        </authorList>
    </citation>
    <scope>IDENTIFICATION</scope>
    <source>
        <tissue evidence="2">Leaves</tissue>
    </source>
</reference>
<organism evidence="1 2">
    <name type="scientific">Juglans regia</name>
    <name type="common">English walnut</name>
    <dbReference type="NCBI Taxonomy" id="51240"/>
    <lineage>
        <taxon>Eukaryota</taxon>
        <taxon>Viridiplantae</taxon>
        <taxon>Streptophyta</taxon>
        <taxon>Embryophyta</taxon>
        <taxon>Tracheophyta</taxon>
        <taxon>Spermatophyta</taxon>
        <taxon>Magnoliopsida</taxon>
        <taxon>eudicotyledons</taxon>
        <taxon>Gunneridae</taxon>
        <taxon>Pentapetalae</taxon>
        <taxon>rosids</taxon>
        <taxon>fabids</taxon>
        <taxon>Fagales</taxon>
        <taxon>Juglandaceae</taxon>
        <taxon>Juglans</taxon>
    </lineage>
</organism>
<dbReference type="Gramene" id="Jr05_11090_p1">
    <property type="protein sequence ID" value="cds.Jr05_11090_p1"/>
    <property type="gene ID" value="Jr05_11090"/>
</dbReference>
<proteinExistence type="predicted"/>
<protein>
    <submittedName>
        <fullName evidence="2">Uncharacterized protein LOC108998759</fullName>
    </submittedName>
</protein>
<evidence type="ECO:0000313" key="2">
    <source>
        <dbReference type="RefSeq" id="XP_018831001.1"/>
    </source>
</evidence>
<dbReference type="RefSeq" id="XP_018831001.1">
    <property type="nucleotide sequence ID" value="XM_018975456.1"/>
</dbReference>
<sequence>MGFFGVVKGGVGVKSEAKVKELIDGDTKTWKTKLVKDILNEEEAILVCSLPISSSGLPDKLIWAHTKTGQFDVKSTYHLELCRKNREKREVSKSGTENWKVLLQLNVPGVVKMFLWKAMNNCLPIKFYLSCRKIVKDYFCPICKMQKETVSHALWSCGGAMDVWADNLSPVQKWASIEKDIQELWADWCNKLKREELELTTVVLRRFWMRRNSFVFENKFEGPDVIFRQATDFLLQFQEA</sequence>
<accession>A0A2I4FH86</accession>
<gene>
    <name evidence="2" type="primary">LOC108998759</name>
</gene>
<dbReference type="Proteomes" id="UP000235220">
    <property type="component" value="Chromosome 5"/>
</dbReference>
<dbReference type="InterPro" id="IPR026960">
    <property type="entry name" value="RVT-Znf"/>
</dbReference>
<dbReference type="OrthoDB" id="1745333at2759"/>
<dbReference type="KEGG" id="jre:108998759"/>
<dbReference type="Pfam" id="PF13966">
    <property type="entry name" value="zf-RVT"/>
    <property type="match status" value="1"/>
</dbReference>
<dbReference type="AlphaFoldDB" id="A0A2I4FH86"/>